<dbReference type="SUPFAM" id="SSF49265">
    <property type="entry name" value="Fibronectin type III"/>
    <property type="match status" value="1"/>
</dbReference>
<proteinExistence type="predicted"/>
<dbReference type="InterPro" id="IPR036116">
    <property type="entry name" value="FN3_sf"/>
</dbReference>
<keyword evidence="4" id="KW-1185">Reference proteome</keyword>
<organism evidence="3 4">
    <name type="scientific">Heterodera trifolii</name>
    <dbReference type="NCBI Taxonomy" id="157864"/>
    <lineage>
        <taxon>Eukaryota</taxon>
        <taxon>Metazoa</taxon>
        <taxon>Ecdysozoa</taxon>
        <taxon>Nematoda</taxon>
        <taxon>Chromadorea</taxon>
        <taxon>Rhabditida</taxon>
        <taxon>Tylenchina</taxon>
        <taxon>Tylenchomorpha</taxon>
        <taxon>Tylenchoidea</taxon>
        <taxon>Heteroderidae</taxon>
        <taxon>Heteroderinae</taxon>
        <taxon>Heterodera</taxon>
    </lineage>
</organism>
<dbReference type="InterPro" id="IPR003961">
    <property type="entry name" value="FN3_dom"/>
</dbReference>
<evidence type="ECO:0000313" key="3">
    <source>
        <dbReference type="EMBL" id="KAL3107151.1"/>
    </source>
</evidence>
<feature type="compositionally biased region" description="Polar residues" evidence="1">
    <location>
        <begin position="293"/>
        <end position="302"/>
    </location>
</feature>
<feature type="compositionally biased region" description="Acidic residues" evidence="1">
    <location>
        <begin position="9"/>
        <end position="20"/>
    </location>
</feature>
<sequence>MRQRRHSEDDDFEGTVAEIDGDELTQKRSIVLPSYSTKAELSELEPGHSYLTELFASADSTDGELRGESAVLLIRMPNKTAAGEEEIEQLNDAEGNSENEKNFSSPKKQMVEVKTPFFEGGRLKTIISWLSYSKCSVGYQRENTLNFRVSVYSLRCPVQLPPQQFAVKNCVATLENLQFSCEYSVGIEHIGEDNGKMFESLTFSTLSCEQTPSNVLLKCANGANSNGAPEAQRLEAHFLMQEKRESTTAKITTELTNLKTKTEDEEWLPIEEMEGENDKNDKVERINEEKSQTKQTSEQKPFQNSVEHRLKCSATSLASAECAWTWPTEEQEQRHNSLIGFRTILASTLHGSPANVSILSADQRKTNLRGLSPKAVYRFRIQAVTSLGLGAELVEYFSTGHLAKELARQKIEPIGNSDQSDFSVLVGHFPHSVELPWDSSARKASLGRGFCLCILPVTVPNTISVRRAILRLQYLWSAPPPPAPSPPPSPPTSPLASVLRSSLSVPAPVLSRAANSRLRGLFRPILQRKDAKLCELFFDDVRSLSLWFKNWAVRSDALRKFVNLRATVDSKWCEEAMQTKPDLWAVNRARVTSRGLNADLRELRILTDELIATTHKGRLMQSAAAVSAPRDWLRVFGLGPSSSVRFHSQRSLLIAKSLALPKTVVDRWLNKDLPSLKALVRGLVQLLRDDFKDESTTCQSQYTGCITVLKTCDSRLKVLIASLN</sequence>
<feature type="region of interest" description="Disordered" evidence="1">
    <location>
        <begin position="1"/>
        <end position="20"/>
    </location>
</feature>
<dbReference type="CDD" id="cd00063">
    <property type="entry name" value="FN3"/>
    <property type="match status" value="1"/>
</dbReference>
<dbReference type="EMBL" id="JBICBT010000626">
    <property type="protein sequence ID" value="KAL3107151.1"/>
    <property type="molecule type" value="Genomic_DNA"/>
</dbReference>
<name>A0ABD2KW60_9BILA</name>
<reference evidence="3 4" key="1">
    <citation type="submission" date="2024-10" db="EMBL/GenBank/DDBJ databases">
        <authorList>
            <person name="Kim D."/>
        </authorList>
    </citation>
    <scope>NUCLEOTIDE SEQUENCE [LARGE SCALE GENOMIC DNA]</scope>
    <source>
        <strain evidence="3">BH-2024</strain>
    </source>
</reference>
<protein>
    <recommendedName>
        <fullName evidence="2">Fibronectin type-III domain-containing protein</fullName>
    </recommendedName>
</protein>
<comment type="caution">
    <text evidence="3">The sequence shown here is derived from an EMBL/GenBank/DDBJ whole genome shotgun (WGS) entry which is preliminary data.</text>
</comment>
<dbReference type="Proteomes" id="UP001620626">
    <property type="component" value="Unassembled WGS sequence"/>
</dbReference>
<evidence type="ECO:0000259" key="2">
    <source>
        <dbReference type="PROSITE" id="PS50853"/>
    </source>
</evidence>
<evidence type="ECO:0000256" key="1">
    <source>
        <dbReference type="SAM" id="MobiDB-lite"/>
    </source>
</evidence>
<dbReference type="AlphaFoldDB" id="A0ABD2KW60"/>
<dbReference type="PROSITE" id="PS50853">
    <property type="entry name" value="FN3"/>
    <property type="match status" value="1"/>
</dbReference>
<dbReference type="InterPro" id="IPR013783">
    <property type="entry name" value="Ig-like_fold"/>
</dbReference>
<accession>A0ABD2KW60</accession>
<gene>
    <name evidence="3" type="ORF">niasHT_019547</name>
</gene>
<dbReference type="Gene3D" id="2.60.40.10">
    <property type="entry name" value="Immunoglobulins"/>
    <property type="match status" value="1"/>
</dbReference>
<feature type="compositionally biased region" description="Basic and acidic residues" evidence="1">
    <location>
        <begin position="276"/>
        <end position="292"/>
    </location>
</feature>
<feature type="domain" description="Fibronectin type-III" evidence="2">
    <location>
        <begin position="306"/>
        <end position="406"/>
    </location>
</feature>
<evidence type="ECO:0000313" key="4">
    <source>
        <dbReference type="Proteomes" id="UP001620626"/>
    </source>
</evidence>
<feature type="region of interest" description="Disordered" evidence="1">
    <location>
        <begin position="271"/>
        <end position="302"/>
    </location>
</feature>